<dbReference type="AlphaFoldDB" id="A0AAJ1AGW8"/>
<accession>A0AAJ1AGW8</accession>
<feature type="region of interest" description="Disordered" evidence="1">
    <location>
        <begin position="21"/>
        <end position="62"/>
    </location>
</feature>
<name>A0AAJ1AGW8_9BACT</name>
<evidence type="ECO:0000313" key="2">
    <source>
        <dbReference type="EMBL" id="MBZ0159318.1"/>
    </source>
</evidence>
<comment type="caution">
    <text evidence="2">The sequence shown here is derived from an EMBL/GenBank/DDBJ whole genome shotgun (WGS) entry which is preliminary data.</text>
</comment>
<dbReference type="EMBL" id="JAIOIU010000042">
    <property type="protein sequence ID" value="MBZ0159318.1"/>
    <property type="molecule type" value="Genomic_DNA"/>
</dbReference>
<gene>
    <name evidence="2" type="ORF">K8G79_04150</name>
</gene>
<proteinExistence type="predicted"/>
<reference evidence="2 3" key="1">
    <citation type="journal article" date="2021" name="bioRxiv">
        <title>Unraveling nitrogen, sulfur and carbon metabolic pathways and microbial community transcriptional responses to substrate deprivation and toxicity stresses in a bioreactor mimicking anoxic brackish coastal sediment conditions.</title>
        <authorList>
            <person name="Martins P.D."/>
            <person name="Echeveste M.J."/>
            <person name="Arshad A."/>
            <person name="Kurth J."/>
            <person name="Ouboter H."/>
            <person name="Jetten M.S.M."/>
            <person name="Welte C.U."/>
        </authorList>
    </citation>
    <scope>NUCLEOTIDE SEQUENCE [LARGE SCALE GENOMIC DNA]</scope>
    <source>
        <strain evidence="2">MAG_38</strain>
    </source>
</reference>
<feature type="compositionally biased region" description="Basic and acidic residues" evidence="1">
    <location>
        <begin position="42"/>
        <end position="55"/>
    </location>
</feature>
<evidence type="ECO:0000256" key="1">
    <source>
        <dbReference type="SAM" id="MobiDB-lite"/>
    </source>
</evidence>
<dbReference type="Proteomes" id="UP001197609">
    <property type="component" value="Unassembled WGS sequence"/>
</dbReference>
<evidence type="ECO:0000313" key="3">
    <source>
        <dbReference type="Proteomes" id="UP001197609"/>
    </source>
</evidence>
<organism evidence="2 3">
    <name type="scientific">Candidatus Methylomirabilis tolerans</name>
    <dbReference type="NCBI Taxonomy" id="3123416"/>
    <lineage>
        <taxon>Bacteria</taxon>
        <taxon>Candidatus Methylomirabilota</taxon>
        <taxon>Candidatus Methylomirabilia</taxon>
        <taxon>Candidatus Methylomirabilales</taxon>
        <taxon>Candidatus Methylomirabilaceae</taxon>
        <taxon>Candidatus Methylomirabilis</taxon>
    </lineage>
</organism>
<sequence length="62" mass="7065">MRSLTAGVANRLDCRTARNRRIEKAVESPQNRSSWPEATLAYEEHGRERPEEEPKTIGLSRG</sequence>
<protein>
    <submittedName>
        <fullName evidence="2">Uncharacterized protein</fullName>
    </submittedName>
</protein>